<dbReference type="Proteomes" id="UP000324327">
    <property type="component" value="Unassembled WGS sequence"/>
</dbReference>
<reference evidence="3" key="1">
    <citation type="submission" date="2015-05" db="EMBL/GenBank/DDBJ databases">
        <authorList>
            <consortium name="Pathogen Informatics"/>
        </authorList>
    </citation>
    <scope>NUCLEOTIDE SEQUENCE [LARGE SCALE GENOMIC DNA]</scope>
    <source>
        <strain evidence="3">T1-815</strain>
    </source>
</reference>
<dbReference type="Gene3D" id="3.40.50.11350">
    <property type="match status" value="1"/>
</dbReference>
<proteinExistence type="predicted"/>
<sequence length="322" mass="38315">MDIGTFYKQKIYPNLYAIEQKMTRIPYHHFASVYADKERIRLSDLKHPEIMEIREGEFDYEYFNFCYLHNMLALMIYGFYHGHYPNICVNQGKEDIIQWDWYFKPFIRETTAKRVKTITCRKKTNAYLPTFKDIYSEKELHIWCQWYKKYIHLNKKTSQYVEQEYQQLFSGKQKVLGVICRGTDYLALKPSGHPVQPSTEQVIKACKEYIKRDGYDAIYLATEECKIRDEFEKAFPGKILENKRVYYDDIYDQDDSIAYIKDVHFERENDRYLSGLEYLSSIILLSRCSALVGGNCGGTLGALFFNNEQYQFVHVFDLGLYP</sequence>
<dbReference type="Proteomes" id="UP000049472">
    <property type="component" value="Unassembled WGS sequence"/>
</dbReference>
<evidence type="ECO:0000313" key="4">
    <source>
        <dbReference type="Proteomes" id="UP000324327"/>
    </source>
</evidence>
<reference evidence="2 4" key="3">
    <citation type="submission" date="2019-08" db="EMBL/GenBank/DDBJ databases">
        <authorList>
            <person name="Duncan S."/>
            <person name="Walker A."/>
        </authorList>
    </citation>
    <scope>NUCLEOTIDE SEQUENCE [LARGE SCALE GENOMIC DNA]</scope>
    <source>
        <strain evidence="2 4">T3WBe13</strain>
    </source>
</reference>
<dbReference type="RefSeq" id="WP_055062524.1">
    <property type="nucleotide sequence ID" value="NZ_CVRQ01000029.1"/>
</dbReference>
<organism evidence="1 3">
    <name type="scientific">Agathobacter rectalis</name>
    <dbReference type="NCBI Taxonomy" id="39491"/>
    <lineage>
        <taxon>Bacteria</taxon>
        <taxon>Bacillati</taxon>
        <taxon>Bacillota</taxon>
        <taxon>Clostridia</taxon>
        <taxon>Lachnospirales</taxon>
        <taxon>Lachnospiraceae</taxon>
        <taxon>Agathobacter</taxon>
    </lineage>
</organism>
<dbReference type="EMBL" id="VSTF01000002">
    <property type="protein sequence ID" value="TYL61071.1"/>
    <property type="molecule type" value="Genomic_DNA"/>
</dbReference>
<reference evidence="1" key="2">
    <citation type="submission" date="2015-05" db="EMBL/GenBank/DDBJ databases">
        <authorList>
            <person name="Wang D.B."/>
            <person name="Wang M."/>
        </authorList>
    </citation>
    <scope>NUCLEOTIDE SEQUENCE [LARGE SCALE GENOMIC DNA]</scope>
    <source>
        <strain evidence="1">T1-815</strain>
    </source>
</reference>
<evidence type="ECO:0000313" key="2">
    <source>
        <dbReference type="EMBL" id="TYL61071.1"/>
    </source>
</evidence>
<reference evidence="2 4" key="4">
    <citation type="submission" date="2019-09" db="EMBL/GenBank/DDBJ databases">
        <title>Strain-level analysis of Eubacterium rectale using genomes from metagenomes.</title>
        <authorList>
            <person name="Karcher N."/>
            <person name="Segata N."/>
        </authorList>
    </citation>
    <scope>NUCLEOTIDE SEQUENCE [LARGE SCALE GENOMIC DNA]</scope>
    <source>
        <strain evidence="2 4">T3WBe13</strain>
    </source>
</reference>
<keyword evidence="3" id="KW-1185">Reference proteome</keyword>
<protein>
    <submittedName>
        <fullName evidence="1">Uncharacterized protein</fullName>
    </submittedName>
</protein>
<evidence type="ECO:0000313" key="1">
    <source>
        <dbReference type="EMBL" id="CRL41198.1"/>
    </source>
</evidence>
<dbReference type="EMBL" id="CVRQ01000029">
    <property type="protein sequence ID" value="CRL41198.1"/>
    <property type="molecule type" value="Genomic_DNA"/>
</dbReference>
<evidence type="ECO:0000313" key="3">
    <source>
        <dbReference type="Proteomes" id="UP000049472"/>
    </source>
</evidence>
<accession>A0A0M6WUU1</accession>
<gene>
    <name evidence="2" type="ORF">FYL31_01940</name>
    <name evidence="1" type="ORF">T1815_26021</name>
</gene>
<dbReference type="AlphaFoldDB" id="A0A0M6WUU1"/>
<name>A0A0M6WUU1_9FIRM</name>